<feature type="domain" description="Helitron helicase-like" evidence="1">
    <location>
        <begin position="41"/>
        <end position="127"/>
    </location>
</feature>
<comment type="caution">
    <text evidence="2">The sequence shown here is derived from an EMBL/GenBank/DDBJ whole genome shotgun (WGS) entry which is preliminary data.</text>
</comment>
<proteinExistence type="predicted"/>
<dbReference type="InterPro" id="IPR025476">
    <property type="entry name" value="Helitron_helicase-like"/>
</dbReference>
<reference evidence="2 3" key="1">
    <citation type="journal article" date="2023" name="BMC Biol.">
        <title>The compact genome of the sponge Oopsacas minuta (Hexactinellida) is lacking key metazoan core genes.</title>
        <authorList>
            <person name="Santini S."/>
            <person name="Schenkelaars Q."/>
            <person name="Jourda C."/>
            <person name="Duchesne M."/>
            <person name="Belahbib H."/>
            <person name="Rocher C."/>
            <person name="Selva M."/>
            <person name="Riesgo A."/>
            <person name="Vervoort M."/>
            <person name="Leys S.P."/>
            <person name="Kodjabachian L."/>
            <person name="Le Bivic A."/>
            <person name="Borchiellini C."/>
            <person name="Claverie J.M."/>
            <person name="Renard E."/>
        </authorList>
    </citation>
    <scope>NUCLEOTIDE SEQUENCE [LARGE SCALE GENOMIC DNA]</scope>
    <source>
        <strain evidence="2">SPO-2</strain>
    </source>
</reference>
<dbReference type="EMBL" id="JAKMXF010000010">
    <property type="protein sequence ID" value="KAI6661693.1"/>
    <property type="molecule type" value="Genomic_DNA"/>
</dbReference>
<name>A0AAV7KKT5_9METZ</name>
<dbReference type="Proteomes" id="UP001165289">
    <property type="component" value="Unassembled WGS sequence"/>
</dbReference>
<dbReference type="PANTHER" id="PTHR45786:SF74">
    <property type="entry name" value="ATP-DEPENDENT DNA HELICASE"/>
    <property type="match status" value="1"/>
</dbReference>
<organism evidence="2 3">
    <name type="scientific">Oopsacas minuta</name>
    <dbReference type="NCBI Taxonomy" id="111878"/>
    <lineage>
        <taxon>Eukaryota</taxon>
        <taxon>Metazoa</taxon>
        <taxon>Porifera</taxon>
        <taxon>Hexactinellida</taxon>
        <taxon>Hexasterophora</taxon>
        <taxon>Lyssacinosida</taxon>
        <taxon>Leucopsacidae</taxon>
        <taxon>Oopsacas</taxon>
    </lineage>
</organism>
<dbReference type="AlphaFoldDB" id="A0AAV7KKT5"/>
<evidence type="ECO:0000313" key="3">
    <source>
        <dbReference type="Proteomes" id="UP001165289"/>
    </source>
</evidence>
<gene>
    <name evidence="2" type="ORF">LOD99_9935</name>
</gene>
<accession>A0AAV7KKT5</accession>
<evidence type="ECO:0000259" key="1">
    <source>
        <dbReference type="Pfam" id="PF14214"/>
    </source>
</evidence>
<dbReference type="PANTHER" id="PTHR45786">
    <property type="entry name" value="DNA BINDING PROTEIN-LIKE"/>
    <property type="match status" value="1"/>
</dbReference>
<keyword evidence="3" id="KW-1185">Reference proteome</keyword>
<protein>
    <recommendedName>
        <fullName evidence="1">Helitron helicase-like domain-containing protein</fullName>
    </recommendedName>
</protein>
<sequence length="148" mass="16729">MIAGTRTFPYSNVLLFRSGDNGWYLKIPHSRGDGCVTPKEFYSYRIMVRGEVSYLHLYGRLYHQYLVNVFTKVQQVRLNYYKFNQKKLRVELSSGLSDVVSAGDINPGEFGRRLILPSSFTGGPPPASNLATALILSLLSLYDLTKVQ</sequence>
<dbReference type="Pfam" id="PF14214">
    <property type="entry name" value="Helitron_like_N"/>
    <property type="match status" value="1"/>
</dbReference>
<evidence type="ECO:0000313" key="2">
    <source>
        <dbReference type="EMBL" id="KAI6661693.1"/>
    </source>
</evidence>